<dbReference type="Proteomes" id="UP000009888">
    <property type="component" value="Unassembled WGS sequence"/>
</dbReference>
<accession>K9EE20</accession>
<dbReference type="STRING" id="202789.GCA_001457435_01301"/>
<evidence type="ECO:0000313" key="3">
    <source>
        <dbReference type="Proteomes" id="UP000009888"/>
    </source>
</evidence>
<dbReference type="AlphaFoldDB" id="K9EE20"/>
<dbReference type="Pfam" id="PF19348">
    <property type="entry name" value="DUF5926"/>
    <property type="match status" value="1"/>
</dbReference>
<dbReference type="HOGENOM" id="CLU_075039_0_0_11"/>
<keyword evidence="3" id="KW-1185">Reference proteome</keyword>
<dbReference type="PATRIC" id="fig|883066.3.peg.860"/>
<proteinExistence type="predicted"/>
<name>K9EE20_9ACTO</name>
<organism evidence="2 3">
    <name type="scientific">Actinobaculum massiliense ACS-171-V-Col2</name>
    <dbReference type="NCBI Taxonomy" id="883066"/>
    <lineage>
        <taxon>Bacteria</taxon>
        <taxon>Bacillati</taxon>
        <taxon>Actinomycetota</taxon>
        <taxon>Actinomycetes</taxon>
        <taxon>Actinomycetales</taxon>
        <taxon>Actinomycetaceae</taxon>
        <taxon>Actinobaculum</taxon>
    </lineage>
</organism>
<dbReference type="RefSeq" id="WP_007001030.1">
    <property type="nucleotide sequence ID" value="NZ_JH992955.1"/>
</dbReference>
<feature type="domain" description="DUF5926" evidence="1">
    <location>
        <begin position="28"/>
        <end position="287"/>
    </location>
</feature>
<protein>
    <recommendedName>
        <fullName evidence="1">DUF5926 domain-containing protein</fullName>
    </recommendedName>
</protein>
<dbReference type="EMBL" id="AGWL01000003">
    <property type="protein sequence ID" value="EKU95459.1"/>
    <property type="molecule type" value="Genomic_DNA"/>
</dbReference>
<reference evidence="2 3" key="1">
    <citation type="submission" date="2012-09" db="EMBL/GenBank/DDBJ databases">
        <title>The Genome Sequence of Actinobaculum massiliae ACS-171-V-COL2.</title>
        <authorList>
            <consortium name="The Broad Institute Genome Sequencing Platform"/>
            <person name="Earl A."/>
            <person name="Ward D."/>
            <person name="Feldgarden M."/>
            <person name="Gevers D."/>
            <person name="Saerens B."/>
            <person name="Vaneechoutte M."/>
            <person name="Walker B."/>
            <person name="Young S.K."/>
            <person name="Zeng Q."/>
            <person name="Gargeya S."/>
            <person name="Fitzgerald M."/>
            <person name="Haas B."/>
            <person name="Abouelleil A."/>
            <person name="Alvarado L."/>
            <person name="Arachchi H.M."/>
            <person name="Berlin A."/>
            <person name="Chapman S.B."/>
            <person name="Goldberg J."/>
            <person name="Griggs A."/>
            <person name="Gujja S."/>
            <person name="Hansen M."/>
            <person name="Howarth C."/>
            <person name="Imamovic A."/>
            <person name="Larimer J."/>
            <person name="McCowen C."/>
            <person name="Montmayeur A."/>
            <person name="Murphy C."/>
            <person name="Neiman D."/>
            <person name="Pearson M."/>
            <person name="Priest M."/>
            <person name="Roberts A."/>
            <person name="Saif S."/>
            <person name="Shea T."/>
            <person name="Sisk P."/>
            <person name="Sykes S."/>
            <person name="Wortman J."/>
            <person name="Nusbaum C."/>
            <person name="Birren B."/>
        </authorList>
    </citation>
    <scope>NUCLEOTIDE SEQUENCE [LARGE SCALE GENOMIC DNA]</scope>
    <source>
        <strain evidence="3">ACS-171-V-Col2</strain>
    </source>
</reference>
<gene>
    <name evidence="2" type="ORF">HMPREF9233_00824</name>
</gene>
<evidence type="ECO:0000259" key="1">
    <source>
        <dbReference type="Pfam" id="PF19348"/>
    </source>
</evidence>
<sequence>MAKKNRKRAREDRPKKKRTIIPFIERAFEGLSAEASLVAMREILPLATLPATTTAEHGEQDLIFATILPEMAAAFRRTDGVLLVAIQTLTSSGDASLDVANRVLHGLELEPGETFMDKEQPEAGGPRLQDVIASFGELEIHQQPDFWVTAEDAAKPEIKAALHDAEANAVPSAAIEGLENVYWCRMSREFLRWLRPEPRDRVLDGLARLRAAGKEKWEDGVRLIGAFRAHGLCIPVWELARGTEAEELAAPLAEFSQRLDAAIASAEPLTAEEKRARSGLVARQVTVS</sequence>
<evidence type="ECO:0000313" key="2">
    <source>
        <dbReference type="EMBL" id="EKU95459.1"/>
    </source>
</evidence>
<comment type="caution">
    <text evidence="2">The sequence shown here is derived from an EMBL/GenBank/DDBJ whole genome shotgun (WGS) entry which is preliminary data.</text>
</comment>
<dbReference type="eggNOG" id="COG3012">
    <property type="taxonomic scope" value="Bacteria"/>
</dbReference>
<dbReference type="InterPro" id="IPR045970">
    <property type="entry name" value="DUF5926"/>
</dbReference>